<comment type="caution">
    <text evidence="1">The sequence shown here is derived from an EMBL/GenBank/DDBJ whole genome shotgun (WGS) entry which is preliminary data.</text>
</comment>
<evidence type="ECO:0000313" key="1">
    <source>
        <dbReference type="EMBL" id="CCF82481.1"/>
    </source>
</evidence>
<reference evidence="1 2" key="1">
    <citation type="journal article" date="2012" name="ISME J.">
        <title>Nitrification expanded: discovery, physiology and genomics of a nitrite-oxidizing bacterium from the phylum Chloroflexi.</title>
        <authorList>
            <person name="Sorokin D.Y."/>
            <person name="Lucker S."/>
            <person name="Vejmelkova D."/>
            <person name="Kostrikina N.A."/>
            <person name="Kleerebezem R."/>
            <person name="Rijpstra W.I."/>
            <person name="Damste J.S."/>
            <person name="Le Paslier D."/>
            <person name="Muyzer G."/>
            <person name="Wagner M."/>
            <person name="van Loosdrecht M.C."/>
            <person name="Daims H."/>
        </authorList>
    </citation>
    <scope>NUCLEOTIDE SEQUENCE [LARGE SCALE GENOMIC DNA]</scope>
    <source>
        <strain evidence="2">none</strain>
    </source>
</reference>
<protein>
    <submittedName>
        <fullName evidence="1">Uncharacterized protein</fullName>
    </submittedName>
</protein>
<dbReference type="EMBL" id="CAGS01000023">
    <property type="protein sequence ID" value="CCF82481.1"/>
    <property type="molecule type" value="Genomic_DNA"/>
</dbReference>
<name>I4ECR9_9BACT</name>
<gene>
    <name evidence="1" type="ORF">NITHO_1190002</name>
</gene>
<dbReference type="Proteomes" id="UP000004221">
    <property type="component" value="Unassembled WGS sequence"/>
</dbReference>
<keyword evidence="2" id="KW-1185">Reference proteome</keyword>
<accession>I4ECR9</accession>
<proteinExistence type="predicted"/>
<dbReference type="AlphaFoldDB" id="I4ECR9"/>
<evidence type="ECO:0000313" key="2">
    <source>
        <dbReference type="Proteomes" id="UP000004221"/>
    </source>
</evidence>
<organism evidence="1 2">
    <name type="scientific">Nitrolancea hollandica Lb</name>
    <dbReference type="NCBI Taxonomy" id="1129897"/>
    <lineage>
        <taxon>Bacteria</taxon>
        <taxon>Pseudomonadati</taxon>
        <taxon>Thermomicrobiota</taxon>
        <taxon>Thermomicrobia</taxon>
        <taxon>Sphaerobacterales</taxon>
        <taxon>Sphaerobacterineae</taxon>
        <taxon>Sphaerobacteraceae</taxon>
        <taxon>Nitrolancea</taxon>
    </lineage>
</organism>
<sequence length="129" mass="14343">MVPGGDGMVDLTQAVQKLSDQELQMIGAGMKAGKEVGEENGHTSLSEWHAVIFSMLGAEYRQRRGKPTIDPATEESVREATAALRMTELDLLIGGLIAQRHQLPKGEPPRLFFDTLYMMLENEKLDRMD</sequence>